<dbReference type="EMBL" id="AP019791">
    <property type="protein sequence ID" value="BBL80336.1"/>
    <property type="molecule type" value="Genomic_DNA"/>
</dbReference>
<feature type="region of interest" description="Disordered" evidence="1">
    <location>
        <begin position="31"/>
        <end position="74"/>
    </location>
</feature>
<protein>
    <submittedName>
        <fullName evidence="2">Uncharacterized protein</fullName>
    </submittedName>
</protein>
<dbReference type="Proteomes" id="UP000318065">
    <property type="component" value="Chromosome"/>
</dbReference>
<gene>
    <name evidence="2" type="ORF">RxyAA322_21900</name>
</gene>
<evidence type="ECO:0000256" key="1">
    <source>
        <dbReference type="SAM" id="MobiDB-lite"/>
    </source>
</evidence>
<dbReference type="AlphaFoldDB" id="A0A510HJY7"/>
<feature type="compositionally biased region" description="Polar residues" evidence="1">
    <location>
        <begin position="52"/>
        <end position="74"/>
    </location>
</feature>
<evidence type="ECO:0000313" key="2">
    <source>
        <dbReference type="EMBL" id="BBL80336.1"/>
    </source>
</evidence>
<organism evidence="2 3">
    <name type="scientific">Rubrobacter xylanophilus</name>
    <dbReference type="NCBI Taxonomy" id="49319"/>
    <lineage>
        <taxon>Bacteria</taxon>
        <taxon>Bacillati</taxon>
        <taxon>Actinomycetota</taxon>
        <taxon>Rubrobacteria</taxon>
        <taxon>Rubrobacterales</taxon>
        <taxon>Rubrobacteraceae</taxon>
        <taxon>Rubrobacter</taxon>
    </lineage>
</organism>
<name>A0A510HJY7_9ACTN</name>
<evidence type="ECO:0000313" key="3">
    <source>
        <dbReference type="Proteomes" id="UP000318065"/>
    </source>
</evidence>
<accession>A0A510HJY7</accession>
<reference evidence="2" key="1">
    <citation type="journal article" date="2019" name="Microbiol. Resour. Announc.">
        <title>Complete Genome Sequence of Rubrobacter xylanophilus Strain AA3-22, Isolated from Arima Onsen in Japan.</title>
        <authorList>
            <person name="Tomariguchi N."/>
            <person name="Miyazaki K."/>
        </authorList>
    </citation>
    <scope>NUCLEOTIDE SEQUENCE [LARGE SCALE GENOMIC DNA]</scope>
    <source>
        <strain evidence="2">AA3-22</strain>
    </source>
</reference>
<sequence>MAKHDAWAAAMSSSGLVLPSGLSVRDAQVTGISPKAPLPTVNLPLPRRRSPSHTTSARRSAAISPNPSSLKSLQ</sequence>
<keyword evidence="3" id="KW-1185">Reference proteome</keyword>
<proteinExistence type="predicted"/>